<protein>
    <submittedName>
        <fullName evidence="2">Uncharacterized protein</fullName>
    </submittedName>
</protein>
<proteinExistence type="predicted"/>
<keyword evidence="1" id="KW-0732">Signal</keyword>
<comment type="caution">
    <text evidence="2">The sequence shown here is derived from an EMBL/GenBank/DDBJ whole genome shotgun (WGS) entry which is preliminary data.</text>
</comment>
<dbReference type="Proteomes" id="UP000283260">
    <property type="component" value="Unassembled WGS sequence"/>
</dbReference>
<gene>
    <name evidence="2" type="ORF">BK661_28520</name>
</gene>
<dbReference type="EMBL" id="MOBL01000316">
    <property type="protein sequence ID" value="RON18868.1"/>
    <property type="molecule type" value="Genomic_DNA"/>
</dbReference>
<organism evidence="2 3">
    <name type="scientific">Pseudomonas frederiksbergensis</name>
    <dbReference type="NCBI Taxonomy" id="104087"/>
    <lineage>
        <taxon>Bacteria</taxon>
        <taxon>Pseudomonadati</taxon>
        <taxon>Pseudomonadota</taxon>
        <taxon>Gammaproteobacteria</taxon>
        <taxon>Pseudomonadales</taxon>
        <taxon>Pseudomonadaceae</taxon>
        <taxon>Pseudomonas</taxon>
    </lineage>
</organism>
<sequence>MSYRVVTSLLMLFLSGGAAAQGPDISYTRDIQPTFTEKCVACHACYDSACQLNLGSGEGAARGATKAPVYDGERRQAAAPTRLFYDAFGKRA</sequence>
<name>A0A423I0A4_9PSED</name>
<evidence type="ECO:0000256" key="1">
    <source>
        <dbReference type="SAM" id="SignalP"/>
    </source>
</evidence>
<feature type="chain" id="PRO_5019041203" evidence="1">
    <location>
        <begin position="21"/>
        <end position="92"/>
    </location>
</feature>
<dbReference type="AlphaFoldDB" id="A0A423I0A4"/>
<accession>A0A423I0A4</accession>
<reference evidence="2 3" key="1">
    <citation type="submission" date="2016-10" db="EMBL/GenBank/DDBJ databases">
        <title>Comparative genome analysis of multiple Pseudomonas spp. focuses on biocontrol and plant growth promoting traits.</title>
        <authorList>
            <person name="Tao X.-Y."/>
            <person name="Taylor C.G."/>
        </authorList>
    </citation>
    <scope>NUCLEOTIDE SEQUENCE [LARGE SCALE GENOMIC DNA]</scope>
    <source>
        <strain evidence="2 3">94G2</strain>
    </source>
</reference>
<evidence type="ECO:0000313" key="2">
    <source>
        <dbReference type="EMBL" id="RON18868.1"/>
    </source>
</evidence>
<evidence type="ECO:0000313" key="3">
    <source>
        <dbReference type="Proteomes" id="UP000283260"/>
    </source>
</evidence>
<feature type="signal peptide" evidence="1">
    <location>
        <begin position="1"/>
        <end position="20"/>
    </location>
</feature>